<dbReference type="PROSITE" id="PS00061">
    <property type="entry name" value="ADH_SHORT"/>
    <property type="match status" value="1"/>
</dbReference>
<evidence type="ECO:0000259" key="3">
    <source>
        <dbReference type="SMART" id="SM00822"/>
    </source>
</evidence>
<keyword evidence="2" id="KW-0560">Oxidoreductase</keyword>
<dbReference type="PRINTS" id="PR00081">
    <property type="entry name" value="GDHRDH"/>
</dbReference>
<dbReference type="EMBL" id="FPCK01000002">
    <property type="protein sequence ID" value="SFV35463.1"/>
    <property type="molecule type" value="Genomic_DNA"/>
</dbReference>
<dbReference type="InterPro" id="IPR057326">
    <property type="entry name" value="KR_dom"/>
</dbReference>
<dbReference type="SUPFAM" id="SSF51735">
    <property type="entry name" value="NAD(P)-binding Rossmann-fold domains"/>
    <property type="match status" value="1"/>
</dbReference>
<feature type="domain" description="Ketoreductase" evidence="3">
    <location>
        <begin position="7"/>
        <end position="187"/>
    </location>
</feature>
<dbReference type="AlphaFoldDB" id="A0A1I7NLE6"/>
<dbReference type="PANTHER" id="PTHR44196">
    <property type="entry name" value="DEHYDROGENASE/REDUCTASE SDR FAMILY MEMBER 7B"/>
    <property type="match status" value="1"/>
</dbReference>
<reference evidence="4 5" key="1">
    <citation type="submission" date="2016-10" db="EMBL/GenBank/DDBJ databases">
        <authorList>
            <person name="de Groot N.N."/>
        </authorList>
    </citation>
    <scope>NUCLEOTIDE SEQUENCE [LARGE SCALE GENOMIC DNA]</scope>
    <source>
        <strain evidence="4 5">IPL20</strain>
    </source>
</reference>
<dbReference type="CDD" id="cd05233">
    <property type="entry name" value="SDR_c"/>
    <property type="match status" value="1"/>
</dbReference>
<accession>A0A1I7NLE6</accession>
<gene>
    <name evidence="4" type="ORF">SAMN05216456_2154</name>
</gene>
<dbReference type="InterPro" id="IPR002347">
    <property type="entry name" value="SDR_fam"/>
</dbReference>
<name>A0A1I7NLE6_9HYPH</name>
<dbReference type="STRING" id="429728.SAMN05216456_2154"/>
<dbReference type="PANTHER" id="PTHR44196:SF2">
    <property type="entry name" value="SHORT-CHAIN DEHYDROGENASE-RELATED"/>
    <property type="match status" value="1"/>
</dbReference>
<proteinExistence type="inferred from homology"/>
<dbReference type="Gene3D" id="3.40.50.720">
    <property type="entry name" value="NAD(P)-binding Rossmann-like Domain"/>
    <property type="match status" value="1"/>
</dbReference>
<evidence type="ECO:0000256" key="2">
    <source>
        <dbReference type="ARBA" id="ARBA00023002"/>
    </source>
</evidence>
<evidence type="ECO:0000256" key="1">
    <source>
        <dbReference type="ARBA" id="ARBA00006484"/>
    </source>
</evidence>
<dbReference type="InterPro" id="IPR020904">
    <property type="entry name" value="Sc_DH/Rdtase_CS"/>
</dbReference>
<keyword evidence="5" id="KW-1185">Reference proteome</keyword>
<dbReference type="InterPro" id="IPR036291">
    <property type="entry name" value="NAD(P)-bd_dom_sf"/>
</dbReference>
<dbReference type="OrthoDB" id="9808814at2"/>
<dbReference type="Proteomes" id="UP000199074">
    <property type="component" value="Unassembled WGS sequence"/>
</dbReference>
<dbReference type="GO" id="GO:0016491">
    <property type="term" value="F:oxidoreductase activity"/>
    <property type="evidence" value="ECO:0007669"/>
    <property type="project" value="UniProtKB-KW"/>
</dbReference>
<protein>
    <submittedName>
        <fullName evidence="4">Short-chain dehydrogenase</fullName>
    </submittedName>
</protein>
<dbReference type="RefSeq" id="WP_092424385.1">
    <property type="nucleotide sequence ID" value="NZ_FPCK01000002.1"/>
</dbReference>
<evidence type="ECO:0000313" key="4">
    <source>
        <dbReference type="EMBL" id="SFV35463.1"/>
    </source>
</evidence>
<dbReference type="SMART" id="SM00822">
    <property type="entry name" value="PKS_KR"/>
    <property type="match status" value="1"/>
</dbReference>
<dbReference type="Pfam" id="PF00106">
    <property type="entry name" value="adh_short"/>
    <property type="match status" value="1"/>
</dbReference>
<comment type="similarity">
    <text evidence="1">Belongs to the short-chain dehydrogenases/reductases (SDR) family.</text>
</comment>
<evidence type="ECO:0000313" key="5">
    <source>
        <dbReference type="Proteomes" id="UP000199074"/>
    </source>
</evidence>
<dbReference type="GO" id="GO:0016020">
    <property type="term" value="C:membrane"/>
    <property type="evidence" value="ECO:0007669"/>
    <property type="project" value="TreeGrafter"/>
</dbReference>
<organism evidence="4 5">
    <name type="scientific">Devosia crocina</name>
    <dbReference type="NCBI Taxonomy" id="429728"/>
    <lineage>
        <taxon>Bacteria</taxon>
        <taxon>Pseudomonadati</taxon>
        <taxon>Pseudomonadota</taxon>
        <taxon>Alphaproteobacteria</taxon>
        <taxon>Hyphomicrobiales</taxon>
        <taxon>Devosiaceae</taxon>
        <taxon>Devosia</taxon>
    </lineage>
</organism>
<sequence length="265" mass="28709">MNKRKPAFSVVTGASSGIGLELARIAAKEGSNLLIAASGPTIHDSAAELRGYGVEVDAIQVDLATTEGVDALWERAMASPRPVDVLYANAGRGLGHGFIDQDFADIQRVIDTNVTGTTYLLHRFLRTMRDRNEGRVLITGSIAGLMPGSFQAVYNATKAYIDSFAYALRNELQDTEIVITVLMPGPTDTEFFETADMTDTKVGQQKKDDPADVARQGYDALMRGDAHEVAGWANKLQAMMTRFMPEGRLAAMHRSMAEPGSGKDH</sequence>